<evidence type="ECO:0000259" key="2">
    <source>
        <dbReference type="Pfam" id="PF20522"/>
    </source>
</evidence>
<gene>
    <name evidence="3" type="ORF">SI7747_10013694</name>
</gene>
<dbReference type="PANTHER" id="PTHR36046">
    <property type="entry name" value="PROTEIN, PUTATIVE-RELATED"/>
    <property type="match status" value="1"/>
</dbReference>
<dbReference type="EMBL" id="LR743597">
    <property type="protein sequence ID" value="CAA2628046.1"/>
    <property type="molecule type" value="Genomic_DNA"/>
</dbReference>
<dbReference type="Proteomes" id="UP001189122">
    <property type="component" value="Unassembled WGS sequence"/>
</dbReference>
<reference evidence="3 4" key="1">
    <citation type="submission" date="2019-12" db="EMBL/GenBank/DDBJ databases">
        <authorList>
            <person name="Scholz U."/>
            <person name="Mascher M."/>
            <person name="Fiebig A."/>
        </authorList>
    </citation>
    <scope>NUCLEOTIDE SEQUENCE</scope>
</reference>
<organism evidence="3">
    <name type="scientific">Spirodela intermedia</name>
    <name type="common">Intermediate duckweed</name>
    <dbReference type="NCBI Taxonomy" id="51605"/>
    <lineage>
        <taxon>Eukaryota</taxon>
        <taxon>Viridiplantae</taxon>
        <taxon>Streptophyta</taxon>
        <taxon>Embryophyta</taxon>
        <taxon>Tracheophyta</taxon>
        <taxon>Spermatophyta</taxon>
        <taxon>Magnoliopsida</taxon>
        <taxon>Liliopsida</taxon>
        <taxon>Araceae</taxon>
        <taxon>Lemnoideae</taxon>
        <taxon>Spirodela</taxon>
    </lineage>
</organism>
<feature type="transmembrane region" description="Helical" evidence="1">
    <location>
        <begin position="40"/>
        <end position="65"/>
    </location>
</feature>
<accession>A0A7I8JBE1</accession>
<dbReference type="PANTHER" id="PTHR36046:SF1">
    <property type="entry name" value="DUF6737 DOMAIN-CONTAINING PROTEIN"/>
    <property type="match status" value="1"/>
</dbReference>
<dbReference type="GO" id="GO:0009507">
    <property type="term" value="C:chloroplast"/>
    <property type="evidence" value="ECO:0007669"/>
    <property type="project" value="TreeGrafter"/>
</dbReference>
<dbReference type="AlphaFoldDB" id="A0A7I8JBE1"/>
<evidence type="ECO:0000313" key="3">
    <source>
        <dbReference type="EMBL" id="CAA2628046.1"/>
    </source>
</evidence>
<evidence type="ECO:0000313" key="4">
    <source>
        <dbReference type="Proteomes" id="UP001189122"/>
    </source>
</evidence>
<dbReference type="EMBL" id="CACRZD030000010">
    <property type="protein sequence ID" value="CAA6667301.1"/>
    <property type="molecule type" value="Genomic_DNA"/>
</dbReference>
<proteinExistence type="predicted"/>
<keyword evidence="1" id="KW-0812">Transmembrane</keyword>
<name>A0A7I8JBE1_SPIIN</name>
<keyword evidence="1" id="KW-1133">Transmembrane helix</keyword>
<evidence type="ECO:0000256" key="1">
    <source>
        <dbReference type="SAM" id="Phobius"/>
    </source>
</evidence>
<dbReference type="Pfam" id="PF20522">
    <property type="entry name" value="DUF6737"/>
    <property type="match status" value="1"/>
</dbReference>
<feature type="domain" description="DUF6737" evidence="2">
    <location>
        <begin position="14"/>
        <end position="70"/>
    </location>
</feature>
<dbReference type="InterPro" id="IPR046625">
    <property type="entry name" value="DUF6737"/>
</dbReference>
<keyword evidence="1" id="KW-0472">Membrane</keyword>
<keyword evidence="4" id="KW-1185">Reference proteome</keyword>
<protein>
    <recommendedName>
        <fullName evidence="2">DUF6737 domain-containing protein</fullName>
    </recommendedName>
</protein>
<sequence>MDGYLNYLSLEYDSIWDTKPSWCQPWTILLTGALAIGCSWVFVHSLILTAVVSLLICAWWFVFLYSYPKAYADMITQRRKNVVSGVEDTFGITKNQ</sequence>